<dbReference type="Gene3D" id="1.20.120.530">
    <property type="entry name" value="GntR ligand-binding domain-like"/>
    <property type="match status" value="1"/>
</dbReference>
<dbReference type="SMART" id="SM00345">
    <property type="entry name" value="HTH_GNTR"/>
    <property type="match status" value="1"/>
</dbReference>
<keyword evidence="1" id="KW-0805">Transcription regulation</keyword>
<dbReference type="Pfam" id="PF00392">
    <property type="entry name" value="GntR"/>
    <property type="match status" value="1"/>
</dbReference>
<reference evidence="5 6" key="1">
    <citation type="submission" date="2021-05" db="EMBL/GenBank/DDBJ databases">
        <title>Isolation, identification, and the growth promoting effects of Pantoea dispersa strain YSD J2 from the aboveground leaves of Cyperus esculentus L.Var. Sativus.</title>
        <authorList>
            <person name="Wang S."/>
            <person name="Tang X.M."/>
            <person name="Huang Y.N."/>
        </authorList>
    </citation>
    <scope>NUCLEOTIDE SEQUENCE [LARGE SCALE GENOMIC DNA]</scope>
    <source>
        <strain evidence="6">YSD YN2</strain>
    </source>
</reference>
<evidence type="ECO:0000259" key="4">
    <source>
        <dbReference type="PROSITE" id="PS50949"/>
    </source>
</evidence>
<dbReference type="PRINTS" id="PR00035">
    <property type="entry name" value="HTHGNTR"/>
</dbReference>
<protein>
    <submittedName>
        <fullName evidence="5">FadR family transcriptional regulator</fullName>
    </submittedName>
</protein>
<evidence type="ECO:0000313" key="6">
    <source>
        <dbReference type="Proteomes" id="UP001156318"/>
    </source>
</evidence>
<dbReference type="SUPFAM" id="SSF46785">
    <property type="entry name" value="Winged helix' DNA-binding domain"/>
    <property type="match status" value="1"/>
</dbReference>
<dbReference type="EMBL" id="CP074352">
    <property type="protein sequence ID" value="UYU31899.1"/>
    <property type="molecule type" value="Genomic_DNA"/>
</dbReference>
<dbReference type="InterPro" id="IPR008920">
    <property type="entry name" value="TF_FadR/GntR_C"/>
</dbReference>
<evidence type="ECO:0000256" key="3">
    <source>
        <dbReference type="ARBA" id="ARBA00023163"/>
    </source>
</evidence>
<dbReference type="InterPro" id="IPR036388">
    <property type="entry name" value="WH-like_DNA-bd_sf"/>
</dbReference>
<sequence>MSLSEQQLAAQKNLSYMLAEKLARLILKGDYAPGTILPGEIELGEMFGVSRTAVREAVKTLTAKGMVLPRPRIGTRVMPEAQWNFLDKELLSWWMADAQFDEVVKNFLVMRHSLEPQACALAAQNGTAIQKAALTTTQAEMAALENAFVRDRWIEVDMAWHEQIYAMSGNPFLSSFASLFRPVYYNYFTAITADTVIKLDLHRAVVDAINEGNSEAALKACQALLQEPITEGITPSH</sequence>
<evidence type="ECO:0000313" key="5">
    <source>
        <dbReference type="EMBL" id="UYU31899.1"/>
    </source>
</evidence>
<keyword evidence="3" id="KW-0804">Transcription</keyword>
<gene>
    <name evidence="5" type="ORF">KFZ77_19200</name>
</gene>
<proteinExistence type="predicted"/>
<dbReference type="PROSITE" id="PS50949">
    <property type="entry name" value="HTH_GNTR"/>
    <property type="match status" value="1"/>
</dbReference>
<dbReference type="CDD" id="cd07377">
    <property type="entry name" value="WHTH_GntR"/>
    <property type="match status" value="1"/>
</dbReference>
<organism evidence="5 6">
    <name type="scientific">Siccibacter colletis</name>
    <dbReference type="NCBI Taxonomy" id="1505757"/>
    <lineage>
        <taxon>Bacteria</taxon>
        <taxon>Pseudomonadati</taxon>
        <taxon>Pseudomonadota</taxon>
        <taxon>Gammaproteobacteria</taxon>
        <taxon>Enterobacterales</taxon>
        <taxon>Enterobacteriaceae</taxon>
        <taxon>Siccibacter</taxon>
    </lineage>
</organism>
<feature type="domain" description="HTH gntR-type" evidence="4">
    <location>
        <begin position="12"/>
        <end position="80"/>
    </location>
</feature>
<dbReference type="InterPro" id="IPR000524">
    <property type="entry name" value="Tscrpt_reg_HTH_GntR"/>
</dbReference>
<dbReference type="Pfam" id="PF07729">
    <property type="entry name" value="FCD"/>
    <property type="match status" value="1"/>
</dbReference>
<dbReference type="Gene3D" id="1.10.10.10">
    <property type="entry name" value="Winged helix-like DNA-binding domain superfamily/Winged helix DNA-binding domain"/>
    <property type="match status" value="1"/>
</dbReference>
<dbReference type="InterPro" id="IPR036390">
    <property type="entry name" value="WH_DNA-bd_sf"/>
</dbReference>
<evidence type="ECO:0000256" key="1">
    <source>
        <dbReference type="ARBA" id="ARBA00023015"/>
    </source>
</evidence>
<dbReference type="PANTHER" id="PTHR43537">
    <property type="entry name" value="TRANSCRIPTIONAL REGULATOR, GNTR FAMILY"/>
    <property type="match status" value="1"/>
</dbReference>
<dbReference type="Proteomes" id="UP001156318">
    <property type="component" value="Chromosome"/>
</dbReference>
<keyword evidence="6" id="KW-1185">Reference proteome</keyword>
<evidence type="ECO:0000256" key="2">
    <source>
        <dbReference type="ARBA" id="ARBA00023125"/>
    </source>
</evidence>
<accession>A0ABY6JGP5</accession>
<dbReference type="SUPFAM" id="SSF48008">
    <property type="entry name" value="GntR ligand-binding domain-like"/>
    <property type="match status" value="1"/>
</dbReference>
<keyword evidence="2" id="KW-0238">DNA-binding</keyword>
<name>A0ABY6JGP5_9ENTR</name>
<dbReference type="InterPro" id="IPR011711">
    <property type="entry name" value="GntR_C"/>
</dbReference>
<dbReference type="SMART" id="SM00895">
    <property type="entry name" value="FCD"/>
    <property type="match status" value="1"/>
</dbReference>
<dbReference type="RefSeq" id="WP_264385088.1">
    <property type="nucleotide sequence ID" value="NZ_CP074352.1"/>
</dbReference>
<dbReference type="PANTHER" id="PTHR43537:SF44">
    <property type="entry name" value="GNTR FAMILY REGULATORY PROTEIN"/>
    <property type="match status" value="1"/>
</dbReference>